<feature type="transmembrane region" description="Helical" evidence="11">
    <location>
        <begin position="133"/>
        <end position="149"/>
    </location>
</feature>
<accession>A0A2B4RRI1</accession>
<keyword evidence="9 11" id="KW-0472">Membrane</keyword>
<evidence type="ECO:0000256" key="2">
    <source>
        <dbReference type="ARBA" id="ARBA00009726"/>
    </source>
</evidence>
<dbReference type="GO" id="GO:0140359">
    <property type="term" value="F:ABC-type transporter activity"/>
    <property type="evidence" value="ECO:0007669"/>
    <property type="project" value="InterPro"/>
</dbReference>
<evidence type="ECO:0000256" key="5">
    <source>
        <dbReference type="ARBA" id="ARBA00022737"/>
    </source>
</evidence>
<dbReference type="GO" id="GO:0016020">
    <property type="term" value="C:membrane"/>
    <property type="evidence" value="ECO:0007669"/>
    <property type="project" value="UniProtKB-SubCell"/>
</dbReference>
<dbReference type="CDD" id="cd03250">
    <property type="entry name" value="ABCC_MRP_domain1"/>
    <property type="match status" value="1"/>
</dbReference>
<evidence type="ECO:0000256" key="3">
    <source>
        <dbReference type="ARBA" id="ARBA00022448"/>
    </source>
</evidence>
<dbReference type="PANTHER" id="PTHR24223:SF456">
    <property type="entry name" value="MULTIDRUG RESISTANCE-ASSOCIATED PROTEIN LETHAL(2)03659"/>
    <property type="match status" value="1"/>
</dbReference>
<comment type="caution">
    <text evidence="14">The sequence shown here is derived from an EMBL/GenBank/DDBJ whole genome shotgun (WGS) entry which is preliminary data.</text>
</comment>
<dbReference type="AlphaFoldDB" id="A0A2B4RRI1"/>
<sequence>MTRHGYHKIFQVDEKAPQNASFVSYVLFQWMNSVFETGKQRALEQSDFLPLSEENRTSFLTEKLQECWRKEERKCHETRGRPKLWKSVIRTISFREQMILIYMGFYRSFFRIPSPLLLGYLLSALMFSEPQKILLYGCALALFFSALMERVTAQMLMYRCELLGITLSSALKGLVYHKTLLLSKDALFQYTTGKVIDLVSNDIQRLEGEAIKWIFLGFISLIELLIVPFLMVYFIGWQSLVGVLFLYLLLPYYLLLSRGGAVLRLRTAAVSDQRLSLMNQVVSGIRSLKIHAWEDEYRQQIRSTRRKEISIIRKMCAVRAGVLALRFSSISIATLLSVITLLLTEETLTPVNVFMLISFNNMLVICICSYLGFALLEGYEAYASLGRIEEFLLLKNLRVNSSDCSSRKETESEAENPSEKKRNSDCHKKLRDVSTTNELQDQTILRVRSLAYKQTERQDSYILQGIEFCALASSLTVITGPVGCGKTTLLSVIAGEVSCTHGQVSCQGTLVFVPQTAWVFSGTIRDNIFFGLSYEESKYTRVIEACALTDDIQQLPDTDQTGVGERGVVLSGGQRARVSLARAVYADADVYVLDDPLSAVDFKVGQHIFEKCVKELLGDKTRMMTSHHEDHMKDADEVIVLCKGRVLEKGSFLELQDKGILNNTIDPLYKKISKGSSGEEFTIEKEIGNLEAAGNLIGTENPSKEIRSLLMPQEDREIGVISSKLYWNYFRSGMDTWMIVAIILFIIIVQAFAGLALAYVVQKFGPAQIAVRRTAEVENFMTSVERVITYAKLEFEPGYRIEQRPPENWPSKGNIIFKDVSLTYYPGGPQVLKKIKVNFKGGTKVGIAGRTGAGKSSFVAALMRMPESFGEIIIDGIPIKEINLQETRRRISVLGQSPVLFSGSLRKNLDLTEQFTDADLWQVLKDVQLKEFVKSLHGQLDHKLLENGANISVGERHLICLARVLLQRNKIIVLDEPTANVDPETEETIWGVVRQKLRDSTVITIAHRLKTIKDCDKFLVLKHGMVAEFDKWDSLVNTEGSE</sequence>
<evidence type="ECO:0000256" key="10">
    <source>
        <dbReference type="SAM" id="MobiDB-lite"/>
    </source>
</evidence>
<dbReference type="SUPFAM" id="SSF90123">
    <property type="entry name" value="ABC transporter transmembrane region"/>
    <property type="match status" value="1"/>
</dbReference>
<dbReference type="Pfam" id="PF00664">
    <property type="entry name" value="ABC_membrane"/>
    <property type="match status" value="1"/>
</dbReference>
<evidence type="ECO:0000259" key="12">
    <source>
        <dbReference type="PROSITE" id="PS50893"/>
    </source>
</evidence>
<feature type="transmembrane region" description="Helical" evidence="11">
    <location>
        <begin position="108"/>
        <end position="127"/>
    </location>
</feature>
<feature type="region of interest" description="Disordered" evidence="10">
    <location>
        <begin position="405"/>
        <end position="427"/>
    </location>
</feature>
<feature type="transmembrane region" description="Helical" evidence="11">
    <location>
        <begin position="737"/>
        <end position="761"/>
    </location>
</feature>
<evidence type="ECO:0000259" key="13">
    <source>
        <dbReference type="PROSITE" id="PS50929"/>
    </source>
</evidence>
<comment type="similarity">
    <text evidence="2">Belongs to the ABC transporter superfamily. ABCC family. Conjugate transporter (TC 3.A.1.208) subfamily.</text>
</comment>
<dbReference type="GO" id="GO:0016887">
    <property type="term" value="F:ATP hydrolysis activity"/>
    <property type="evidence" value="ECO:0007669"/>
    <property type="project" value="InterPro"/>
</dbReference>
<evidence type="ECO:0000313" key="14">
    <source>
        <dbReference type="EMBL" id="PFX21044.1"/>
    </source>
</evidence>
<dbReference type="Pfam" id="PF00005">
    <property type="entry name" value="ABC_tran"/>
    <property type="match status" value="2"/>
</dbReference>
<dbReference type="InterPro" id="IPR011527">
    <property type="entry name" value="ABC1_TM_dom"/>
</dbReference>
<dbReference type="Gene3D" id="3.40.50.300">
    <property type="entry name" value="P-loop containing nucleotide triphosphate hydrolases"/>
    <property type="match status" value="2"/>
</dbReference>
<dbReference type="InterPro" id="IPR044746">
    <property type="entry name" value="ABCC_6TM_D1"/>
</dbReference>
<feature type="transmembrane region" description="Helical" evidence="11">
    <location>
        <begin position="213"/>
        <end position="234"/>
    </location>
</feature>
<dbReference type="SUPFAM" id="SSF52540">
    <property type="entry name" value="P-loop containing nucleoside triphosphate hydrolases"/>
    <property type="match status" value="2"/>
</dbReference>
<protein>
    <submittedName>
        <fullName evidence="14">Multidrug resistance-associated protein 4</fullName>
    </submittedName>
</protein>
<dbReference type="SMART" id="SM00382">
    <property type="entry name" value="AAA"/>
    <property type="match status" value="2"/>
</dbReference>
<dbReference type="CDD" id="cd18579">
    <property type="entry name" value="ABC_6TM_ABCC_D1"/>
    <property type="match status" value="1"/>
</dbReference>
<dbReference type="InterPro" id="IPR017871">
    <property type="entry name" value="ABC_transporter-like_CS"/>
</dbReference>
<name>A0A2B4RRI1_STYPI</name>
<dbReference type="PROSITE" id="PS50929">
    <property type="entry name" value="ABC_TM1F"/>
    <property type="match status" value="1"/>
</dbReference>
<dbReference type="InterPro" id="IPR036640">
    <property type="entry name" value="ABC1_TM_sf"/>
</dbReference>
<comment type="subcellular location">
    <subcellularLocation>
        <location evidence="1">Membrane</location>
        <topology evidence="1">Multi-pass membrane protein</topology>
    </subcellularLocation>
</comment>
<evidence type="ECO:0000256" key="4">
    <source>
        <dbReference type="ARBA" id="ARBA00022692"/>
    </source>
</evidence>
<feature type="transmembrane region" description="Helical" evidence="11">
    <location>
        <begin position="323"/>
        <end position="343"/>
    </location>
</feature>
<organism evidence="14 15">
    <name type="scientific">Stylophora pistillata</name>
    <name type="common">Smooth cauliflower coral</name>
    <dbReference type="NCBI Taxonomy" id="50429"/>
    <lineage>
        <taxon>Eukaryota</taxon>
        <taxon>Metazoa</taxon>
        <taxon>Cnidaria</taxon>
        <taxon>Anthozoa</taxon>
        <taxon>Hexacorallia</taxon>
        <taxon>Scleractinia</taxon>
        <taxon>Astrocoeniina</taxon>
        <taxon>Pocilloporidae</taxon>
        <taxon>Stylophora</taxon>
    </lineage>
</organism>
<dbReference type="FunFam" id="3.40.50.300:FF:000973">
    <property type="entry name" value="Multidrug resistance-associated protein 4"/>
    <property type="match status" value="1"/>
</dbReference>
<dbReference type="PANTHER" id="PTHR24223">
    <property type="entry name" value="ATP-BINDING CASSETTE SUB-FAMILY C"/>
    <property type="match status" value="1"/>
</dbReference>
<feature type="domain" description="ABC transporter" evidence="12">
    <location>
        <begin position="815"/>
        <end position="1042"/>
    </location>
</feature>
<dbReference type="InterPro" id="IPR003593">
    <property type="entry name" value="AAA+_ATPase"/>
</dbReference>
<gene>
    <name evidence="14" type="primary">ABCC4</name>
    <name evidence="14" type="ORF">AWC38_SpisGene14468</name>
</gene>
<keyword evidence="15" id="KW-1185">Reference proteome</keyword>
<dbReference type="EMBL" id="LSMT01000293">
    <property type="protein sequence ID" value="PFX21044.1"/>
    <property type="molecule type" value="Genomic_DNA"/>
</dbReference>
<dbReference type="FunFam" id="3.40.50.300:FF:000163">
    <property type="entry name" value="Multidrug resistance-associated protein member 4"/>
    <property type="match status" value="1"/>
</dbReference>
<evidence type="ECO:0000256" key="1">
    <source>
        <dbReference type="ARBA" id="ARBA00004141"/>
    </source>
</evidence>
<feature type="transmembrane region" description="Helical" evidence="11">
    <location>
        <begin position="355"/>
        <end position="376"/>
    </location>
</feature>
<keyword evidence="5" id="KW-0677">Repeat</keyword>
<reference evidence="15" key="1">
    <citation type="journal article" date="2017" name="bioRxiv">
        <title>Comparative analysis of the genomes of Stylophora pistillata and Acropora digitifera provides evidence for extensive differences between species of corals.</title>
        <authorList>
            <person name="Voolstra C.R."/>
            <person name="Li Y."/>
            <person name="Liew Y.J."/>
            <person name="Baumgarten S."/>
            <person name="Zoccola D."/>
            <person name="Flot J.-F."/>
            <person name="Tambutte S."/>
            <person name="Allemand D."/>
            <person name="Aranda M."/>
        </authorList>
    </citation>
    <scope>NUCLEOTIDE SEQUENCE [LARGE SCALE GENOMIC DNA]</scope>
</reference>
<dbReference type="Proteomes" id="UP000225706">
    <property type="component" value="Unassembled WGS sequence"/>
</dbReference>
<keyword evidence="6" id="KW-0547">Nucleotide-binding</keyword>
<dbReference type="PROSITE" id="PS00211">
    <property type="entry name" value="ABC_TRANSPORTER_1"/>
    <property type="match status" value="1"/>
</dbReference>
<dbReference type="OrthoDB" id="5967058at2759"/>
<dbReference type="GO" id="GO:0005524">
    <property type="term" value="F:ATP binding"/>
    <property type="evidence" value="ECO:0007669"/>
    <property type="project" value="UniProtKB-KW"/>
</dbReference>
<evidence type="ECO:0000256" key="8">
    <source>
        <dbReference type="ARBA" id="ARBA00022989"/>
    </source>
</evidence>
<evidence type="ECO:0000256" key="7">
    <source>
        <dbReference type="ARBA" id="ARBA00022840"/>
    </source>
</evidence>
<keyword evidence="4 11" id="KW-0812">Transmembrane</keyword>
<dbReference type="CDD" id="cd03244">
    <property type="entry name" value="ABCC_MRP_domain2"/>
    <property type="match status" value="1"/>
</dbReference>
<feature type="transmembrane region" description="Helical" evidence="11">
    <location>
        <begin position="240"/>
        <end position="256"/>
    </location>
</feature>
<keyword evidence="3" id="KW-0813">Transport</keyword>
<dbReference type="Gene3D" id="1.20.1560.10">
    <property type="entry name" value="ABC transporter type 1, transmembrane domain"/>
    <property type="match status" value="1"/>
</dbReference>
<feature type="domain" description="ABC transmembrane type-1" evidence="13">
    <location>
        <begin position="114"/>
        <end position="363"/>
    </location>
</feature>
<proteinExistence type="inferred from homology"/>
<evidence type="ECO:0000256" key="9">
    <source>
        <dbReference type="ARBA" id="ARBA00023136"/>
    </source>
</evidence>
<evidence type="ECO:0000313" key="15">
    <source>
        <dbReference type="Proteomes" id="UP000225706"/>
    </source>
</evidence>
<evidence type="ECO:0000256" key="6">
    <source>
        <dbReference type="ARBA" id="ARBA00022741"/>
    </source>
</evidence>
<evidence type="ECO:0000256" key="11">
    <source>
        <dbReference type="SAM" id="Phobius"/>
    </source>
</evidence>
<feature type="domain" description="ABC transporter" evidence="12">
    <location>
        <begin position="445"/>
        <end position="668"/>
    </location>
</feature>
<dbReference type="InterPro" id="IPR003439">
    <property type="entry name" value="ABC_transporter-like_ATP-bd"/>
</dbReference>
<keyword evidence="8 11" id="KW-1133">Transmembrane helix</keyword>
<dbReference type="PROSITE" id="PS50893">
    <property type="entry name" value="ABC_TRANSPORTER_2"/>
    <property type="match status" value="2"/>
</dbReference>
<dbReference type="InterPro" id="IPR050173">
    <property type="entry name" value="ABC_transporter_C-like"/>
</dbReference>
<dbReference type="InterPro" id="IPR027417">
    <property type="entry name" value="P-loop_NTPase"/>
</dbReference>
<keyword evidence="7" id="KW-0067">ATP-binding</keyword>